<evidence type="ECO:0000256" key="3">
    <source>
        <dbReference type="ARBA" id="ARBA00022801"/>
    </source>
</evidence>
<feature type="active site" description="Charge relay system" evidence="6">
    <location>
        <position position="188"/>
    </location>
</feature>
<dbReference type="InterPro" id="IPR043504">
    <property type="entry name" value="Peptidase_S1_PA_chymotrypsin"/>
</dbReference>
<evidence type="ECO:0000256" key="1">
    <source>
        <dbReference type="ARBA" id="ARBA00007664"/>
    </source>
</evidence>
<dbReference type="GO" id="GO:0006508">
    <property type="term" value="P:proteolysis"/>
    <property type="evidence" value="ECO:0007669"/>
    <property type="project" value="UniProtKB-KW"/>
</dbReference>
<evidence type="ECO:0000256" key="8">
    <source>
        <dbReference type="SAM" id="SignalP"/>
    </source>
</evidence>
<evidence type="ECO:0000256" key="6">
    <source>
        <dbReference type="PIRSR" id="PIRSR001134-1"/>
    </source>
</evidence>
<evidence type="ECO:0000256" key="2">
    <source>
        <dbReference type="ARBA" id="ARBA00022670"/>
    </source>
</evidence>
<dbReference type="Gene3D" id="2.40.10.10">
    <property type="entry name" value="Trypsin-like serine proteases"/>
    <property type="match status" value="2"/>
</dbReference>
<dbReference type="GO" id="GO:0004252">
    <property type="term" value="F:serine-type endopeptidase activity"/>
    <property type="evidence" value="ECO:0007669"/>
    <property type="project" value="InterPro"/>
</dbReference>
<feature type="active site" description="Charge relay system" evidence="6">
    <location>
        <position position="80"/>
    </location>
</feature>
<feature type="signal peptide" evidence="8">
    <location>
        <begin position="1"/>
        <end position="32"/>
    </location>
</feature>
<accession>A0A5C4JBU3</accession>
<protein>
    <submittedName>
        <fullName evidence="9">Serine protease</fullName>
    </submittedName>
</protein>
<dbReference type="EMBL" id="VCKW01000068">
    <property type="protein sequence ID" value="TMR01060.1"/>
    <property type="molecule type" value="Genomic_DNA"/>
</dbReference>
<evidence type="ECO:0000313" key="9">
    <source>
        <dbReference type="EMBL" id="TMR01060.1"/>
    </source>
</evidence>
<dbReference type="PIRSF" id="PIRSF001134">
    <property type="entry name" value="Streptogrisin"/>
    <property type="match status" value="1"/>
</dbReference>
<dbReference type="AlphaFoldDB" id="A0A5C4JBU3"/>
<keyword evidence="10" id="KW-1185">Reference proteome</keyword>
<sequence>MKPLPARARATAAAAAAGLLAASLATAPAAHASDPATASAAAPLSQAALGGDAIHTAGTRCVLGFNLRKGDAYYFVTAGHCARTGGTWTDASGGTLGVTGGSSFPGNDYGIVRYTSPPGDTRGGVRVNGEFYDIIGVATAQVGRPVTVTSPSGTRTGQVRALNQTVNHPEGTVGGLIRISVCAQPGDSGAPVFADHLAIGILVGGDGRCPGGTSFVQPIGEPLDAYGLEVY</sequence>
<organism evidence="9 10">
    <name type="scientific">Actinomadura soli</name>
    <dbReference type="NCBI Taxonomy" id="2508997"/>
    <lineage>
        <taxon>Bacteria</taxon>
        <taxon>Bacillati</taxon>
        <taxon>Actinomycetota</taxon>
        <taxon>Actinomycetes</taxon>
        <taxon>Streptosporangiales</taxon>
        <taxon>Thermomonosporaceae</taxon>
        <taxon>Actinomadura</taxon>
    </lineage>
</organism>
<dbReference type="SUPFAM" id="SSF50494">
    <property type="entry name" value="Trypsin-like serine proteases"/>
    <property type="match status" value="1"/>
</dbReference>
<comment type="similarity">
    <text evidence="1">Belongs to the peptidase S1 family.</text>
</comment>
<keyword evidence="5 7" id="KW-1015">Disulfide bond</keyword>
<gene>
    <name evidence="9" type="ORF">ETD83_15505</name>
</gene>
<feature type="disulfide bond" evidence="7">
    <location>
        <begin position="182"/>
        <end position="209"/>
    </location>
</feature>
<dbReference type="CDD" id="cd21112">
    <property type="entry name" value="alphaLP-like"/>
    <property type="match status" value="1"/>
</dbReference>
<keyword evidence="2 9" id="KW-0645">Protease</keyword>
<dbReference type="OrthoDB" id="8781117at2"/>
<evidence type="ECO:0000256" key="4">
    <source>
        <dbReference type="ARBA" id="ARBA00022825"/>
    </source>
</evidence>
<comment type="caution">
    <text evidence="9">The sequence shown here is derived from an EMBL/GenBank/DDBJ whole genome shotgun (WGS) entry which is preliminary data.</text>
</comment>
<dbReference type="InterPro" id="IPR009003">
    <property type="entry name" value="Peptidase_S1_PA"/>
</dbReference>
<evidence type="ECO:0000313" key="10">
    <source>
        <dbReference type="Proteomes" id="UP000309174"/>
    </source>
</evidence>
<dbReference type="PRINTS" id="PR00861">
    <property type="entry name" value="ALYTICPTASE"/>
</dbReference>
<name>A0A5C4JBU3_9ACTN</name>
<dbReference type="InterPro" id="IPR001316">
    <property type="entry name" value="Pept_S1A_streptogrisin"/>
</dbReference>
<keyword evidence="3" id="KW-0378">Hydrolase</keyword>
<dbReference type="RefSeq" id="WP_138645830.1">
    <property type="nucleotide sequence ID" value="NZ_VCKW01000068.1"/>
</dbReference>
<proteinExistence type="inferred from homology"/>
<feature type="active site" description="Charge relay system" evidence="6">
    <location>
        <position position="108"/>
    </location>
</feature>
<keyword evidence="4" id="KW-0720">Serine protease</keyword>
<dbReference type="Proteomes" id="UP000309174">
    <property type="component" value="Unassembled WGS sequence"/>
</dbReference>
<evidence type="ECO:0000256" key="7">
    <source>
        <dbReference type="PIRSR" id="PIRSR001134-2"/>
    </source>
</evidence>
<evidence type="ECO:0000256" key="5">
    <source>
        <dbReference type="ARBA" id="ARBA00023157"/>
    </source>
</evidence>
<feature type="chain" id="PRO_5022830756" evidence="8">
    <location>
        <begin position="33"/>
        <end position="231"/>
    </location>
</feature>
<feature type="disulfide bond" evidence="7">
    <location>
        <begin position="61"/>
        <end position="81"/>
    </location>
</feature>
<reference evidence="9 10" key="1">
    <citation type="submission" date="2019-05" db="EMBL/GenBank/DDBJ databases">
        <title>Draft genome sequence of Actinomadura sp. 14C53.</title>
        <authorList>
            <person name="Saricaoglu S."/>
            <person name="Isik K."/>
        </authorList>
    </citation>
    <scope>NUCLEOTIDE SEQUENCE [LARGE SCALE GENOMIC DNA]</scope>
    <source>
        <strain evidence="9 10">14C53</strain>
    </source>
</reference>
<keyword evidence="8" id="KW-0732">Signal</keyword>